<gene>
    <name evidence="3" type="ORF">K469DRAFT_740052</name>
</gene>
<dbReference type="PRINTS" id="PR00081">
    <property type="entry name" value="GDHRDH"/>
</dbReference>
<keyword evidence="4" id="KW-1185">Reference proteome</keyword>
<dbReference type="AlphaFoldDB" id="A0A6A6DTH0"/>
<proteinExistence type="inferred from homology"/>
<name>A0A6A6DTH0_9PEZI</name>
<organism evidence="3 4">
    <name type="scientific">Zopfia rhizophila CBS 207.26</name>
    <dbReference type="NCBI Taxonomy" id="1314779"/>
    <lineage>
        <taxon>Eukaryota</taxon>
        <taxon>Fungi</taxon>
        <taxon>Dikarya</taxon>
        <taxon>Ascomycota</taxon>
        <taxon>Pezizomycotina</taxon>
        <taxon>Dothideomycetes</taxon>
        <taxon>Dothideomycetes incertae sedis</taxon>
        <taxon>Zopfiaceae</taxon>
        <taxon>Zopfia</taxon>
    </lineage>
</organism>
<dbReference type="PANTHER" id="PTHR44169:SF6">
    <property type="entry name" value="NADPH-DEPENDENT 1-ACYLDIHYDROXYACETONE PHOSPHATE REDUCTASE"/>
    <property type="match status" value="1"/>
</dbReference>
<dbReference type="SUPFAM" id="SSF51735">
    <property type="entry name" value="NAD(P)-binding Rossmann-fold domains"/>
    <property type="match status" value="1"/>
</dbReference>
<dbReference type="EMBL" id="ML994645">
    <property type="protein sequence ID" value="KAF2182941.1"/>
    <property type="molecule type" value="Genomic_DNA"/>
</dbReference>
<evidence type="ECO:0000313" key="4">
    <source>
        <dbReference type="Proteomes" id="UP000800200"/>
    </source>
</evidence>
<accession>A0A6A6DTH0</accession>
<comment type="similarity">
    <text evidence="1">Belongs to the short-chain dehydrogenases/reductases (SDR) family.</text>
</comment>
<protein>
    <submittedName>
        <fullName evidence="3">NAD(P)-binding protein</fullName>
    </submittedName>
</protein>
<reference evidence="3" key="1">
    <citation type="journal article" date="2020" name="Stud. Mycol.">
        <title>101 Dothideomycetes genomes: a test case for predicting lifestyles and emergence of pathogens.</title>
        <authorList>
            <person name="Haridas S."/>
            <person name="Albert R."/>
            <person name="Binder M."/>
            <person name="Bloem J."/>
            <person name="Labutti K."/>
            <person name="Salamov A."/>
            <person name="Andreopoulos B."/>
            <person name="Baker S."/>
            <person name="Barry K."/>
            <person name="Bills G."/>
            <person name="Bluhm B."/>
            <person name="Cannon C."/>
            <person name="Castanera R."/>
            <person name="Culley D."/>
            <person name="Daum C."/>
            <person name="Ezra D."/>
            <person name="Gonzalez J."/>
            <person name="Henrissat B."/>
            <person name="Kuo A."/>
            <person name="Liang C."/>
            <person name="Lipzen A."/>
            <person name="Lutzoni F."/>
            <person name="Magnuson J."/>
            <person name="Mondo S."/>
            <person name="Nolan M."/>
            <person name="Ohm R."/>
            <person name="Pangilinan J."/>
            <person name="Park H.-J."/>
            <person name="Ramirez L."/>
            <person name="Alfaro M."/>
            <person name="Sun H."/>
            <person name="Tritt A."/>
            <person name="Yoshinaga Y."/>
            <person name="Zwiers L.-H."/>
            <person name="Turgeon B."/>
            <person name="Goodwin S."/>
            <person name="Spatafora J."/>
            <person name="Crous P."/>
            <person name="Grigoriev I."/>
        </authorList>
    </citation>
    <scope>NUCLEOTIDE SEQUENCE</scope>
    <source>
        <strain evidence="3">CBS 207.26</strain>
    </source>
</reference>
<dbReference type="OrthoDB" id="7289984at2759"/>
<dbReference type="InterPro" id="IPR002347">
    <property type="entry name" value="SDR_fam"/>
</dbReference>
<dbReference type="GO" id="GO:0016491">
    <property type="term" value="F:oxidoreductase activity"/>
    <property type="evidence" value="ECO:0007669"/>
    <property type="project" value="UniProtKB-KW"/>
</dbReference>
<sequence length="145" mass="15713">MASDKQITFITGSLSLLDLDVSRDDSIAAAARKVESDFGRLDVLVNNAGIMKEEPPTRDHFRTVFETNVFGVVVLTNAALPLLEASKSLKVINVTSGLGFITQKADPNQQYHKKDMGAESAETSAQGILKIVEGKRDAETSKFIT</sequence>
<evidence type="ECO:0000313" key="3">
    <source>
        <dbReference type="EMBL" id="KAF2182941.1"/>
    </source>
</evidence>
<dbReference type="Proteomes" id="UP000800200">
    <property type="component" value="Unassembled WGS sequence"/>
</dbReference>
<evidence type="ECO:0000256" key="2">
    <source>
        <dbReference type="ARBA" id="ARBA00023002"/>
    </source>
</evidence>
<evidence type="ECO:0000256" key="1">
    <source>
        <dbReference type="ARBA" id="ARBA00006484"/>
    </source>
</evidence>
<dbReference type="Pfam" id="PF00106">
    <property type="entry name" value="adh_short"/>
    <property type="match status" value="1"/>
</dbReference>
<dbReference type="PANTHER" id="PTHR44169">
    <property type="entry name" value="NADPH-DEPENDENT 1-ACYLDIHYDROXYACETONE PHOSPHATE REDUCTASE"/>
    <property type="match status" value="1"/>
</dbReference>
<keyword evidence="2" id="KW-0560">Oxidoreductase</keyword>
<dbReference type="InterPro" id="IPR036291">
    <property type="entry name" value="NAD(P)-bd_dom_sf"/>
</dbReference>
<dbReference type="Gene3D" id="3.40.50.720">
    <property type="entry name" value="NAD(P)-binding Rossmann-like Domain"/>
    <property type="match status" value="1"/>
</dbReference>